<feature type="domain" description="Bacterial transcriptional activator" evidence="6">
    <location>
        <begin position="94"/>
        <end position="228"/>
    </location>
</feature>
<evidence type="ECO:0000313" key="7">
    <source>
        <dbReference type="EMBL" id="REH47063.1"/>
    </source>
</evidence>
<dbReference type="InterPro" id="IPR005158">
    <property type="entry name" value="BTAD"/>
</dbReference>
<dbReference type="CDD" id="cd15831">
    <property type="entry name" value="BTAD"/>
    <property type="match status" value="1"/>
</dbReference>
<dbReference type="SMART" id="SM01043">
    <property type="entry name" value="BTAD"/>
    <property type="match status" value="1"/>
</dbReference>
<dbReference type="InterPro" id="IPR027417">
    <property type="entry name" value="P-loop_NTPase"/>
</dbReference>
<dbReference type="SUPFAM" id="SSF48452">
    <property type="entry name" value="TPR-like"/>
    <property type="match status" value="2"/>
</dbReference>
<dbReference type="PANTHER" id="PTHR35807:SF1">
    <property type="entry name" value="TRANSCRIPTIONAL REGULATOR REDD"/>
    <property type="match status" value="1"/>
</dbReference>
<dbReference type="GO" id="GO:0003677">
    <property type="term" value="F:DNA binding"/>
    <property type="evidence" value="ECO:0007669"/>
    <property type="project" value="UniProtKB-KW"/>
</dbReference>
<evidence type="ECO:0000313" key="8">
    <source>
        <dbReference type="Proteomes" id="UP000256269"/>
    </source>
</evidence>
<comment type="caution">
    <text evidence="7">The sequence shown here is derived from an EMBL/GenBank/DDBJ whole genome shotgun (WGS) entry which is preliminary data.</text>
</comment>
<dbReference type="Gene3D" id="1.25.40.10">
    <property type="entry name" value="Tetratricopeptide repeat domain"/>
    <property type="match status" value="2"/>
</dbReference>
<dbReference type="AlphaFoldDB" id="A0A3E0HKP8"/>
<dbReference type="Pfam" id="PF03704">
    <property type="entry name" value="BTAD"/>
    <property type="match status" value="1"/>
</dbReference>
<evidence type="ECO:0000259" key="6">
    <source>
        <dbReference type="SMART" id="SM01043"/>
    </source>
</evidence>
<keyword evidence="8" id="KW-1185">Reference proteome</keyword>
<evidence type="ECO:0000256" key="4">
    <source>
        <dbReference type="ARBA" id="ARBA00023163"/>
    </source>
</evidence>
<dbReference type="PANTHER" id="PTHR35807">
    <property type="entry name" value="TRANSCRIPTIONAL REGULATOR REDD-RELATED"/>
    <property type="match status" value="1"/>
</dbReference>
<evidence type="ECO:0000256" key="3">
    <source>
        <dbReference type="ARBA" id="ARBA00023125"/>
    </source>
</evidence>
<dbReference type="SUPFAM" id="SSF46894">
    <property type="entry name" value="C-terminal effector domain of the bipartite response regulators"/>
    <property type="match status" value="1"/>
</dbReference>
<protein>
    <submittedName>
        <fullName evidence="7">Transcriptional regulator</fullName>
    </submittedName>
</protein>
<dbReference type="GO" id="GO:0000160">
    <property type="term" value="P:phosphorelay signal transduction system"/>
    <property type="evidence" value="ECO:0007669"/>
    <property type="project" value="InterPro"/>
</dbReference>
<feature type="domain" description="OmpR/PhoB-type" evidence="5">
    <location>
        <begin position="18"/>
        <end position="87"/>
    </location>
</feature>
<dbReference type="InterPro" id="IPR011990">
    <property type="entry name" value="TPR-like_helical_dom_sf"/>
</dbReference>
<evidence type="ECO:0000256" key="1">
    <source>
        <dbReference type="ARBA" id="ARBA00005820"/>
    </source>
</evidence>
<evidence type="ECO:0000259" key="5">
    <source>
        <dbReference type="SMART" id="SM00862"/>
    </source>
</evidence>
<name>A0A3E0HKP8_9PSEU</name>
<comment type="similarity">
    <text evidence="1">Belongs to the AfsR/DnrI/RedD regulatory family.</text>
</comment>
<dbReference type="InterPro" id="IPR016032">
    <property type="entry name" value="Sig_transdc_resp-reg_C-effctor"/>
</dbReference>
<dbReference type="Pfam" id="PF13191">
    <property type="entry name" value="AAA_16"/>
    <property type="match status" value="1"/>
</dbReference>
<keyword evidence="3" id="KW-0238">DNA-binding</keyword>
<organism evidence="7 8">
    <name type="scientific">Kutzneria buriramensis</name>
    <dbReference type="NCBI Taxonomy" id="1045776"/>
    <lineage>
        <taxon>Bacteria</taxon>
        <taxon>Bacillati</taxon>
        <taxon>Actinomycetota</taxon>
        <taxon>Actinomycetes</taxon>
        <taxon>Pseudonocardiales</taxon>
        <taxon>Pseudonocardiaceae</taxon>
        <taxon>Kutzneria</taxon>
    </lineage>
</organism>
<sequence>MRIVRIRLLGTVEVEVGGVTVQLGPRQRRLVLGVLAWHANRPVSIDQLIAVVWPEDPPRSAAHAVRVAVSQLRSQVAIETHGSGYLLPIDPMLVDAHQFTALVSQSRTVDDAERLALLDEALALWNGPPLGDGTFGAGIEETRLGAVEDRLDVLLRLGRHRDVIDELLVLVDANPTRERLVGQLMLALYRSGQASRALEVFRRTREHLAEELGIDPGSDLQRLELAILRNEGLDPVAAPELVGRRHELAQLTGNGVVLVEGPAGIGKTALLDEFARRLARSVLRGRGVTDEGAPAYWPWRQVFRQWLDSAGSDAARVLGDAADRVARIIPEFGDPADLSAEERFVLFDQVTAVVRRMAAGGLVIVIDDLHWADPASLLLFSHLARGVGGVPLLLVGAFRPYELRQAPRGEETLAEITRQGARRLELSGLSVEEVAEQLSAELGRPCDVEEAATVARRTGGNPLFVREIGRLRRTDPKASITHVPTGARDAIRQYLSVLSSPCRALLSAASVLSVDIDPVTLAAVASTSVEDVLDALGEAVAASVVVRNRFAHDLVRDSLMLDLTPAERGRIHLRAAEYLESGTGHLAQIAHHRLAALPLGSPAAAREAAVRAAELAMSQLAYEDAVRLYDQALAGPPDLDLLIGKATAQYLAYDVEPARRTCEEAADLAQRAGDAVGLAHAALVMPDQADPTWLGTILPWCDEALAGLPAGDGILRAKLLALRVTMHTALGETADAHRLSDMCLAMAERLDDVVTLVAALRARQHANSGPDGNHQRLALGDRMLRLGDSAAMWGHLWRFDALMQLGRVVDADLELDLLEPVVARLDSPLAHWHLHRSRAAILQGRGRFADANRALDQARRLAELGNNPYGVAATELSRAFINAVTSSNVSPETAAVLRRGFGPSPLSRVALATMYVAVEDFDRAREIYRTLPPLASLTLPAWYQLSTRFQYARITAALGDAEAAAVAYDQLLPHAHLHLTTGAGVTLTAGSVHFCLGVTAAVCGRFDAAVDHLRTAITVNDEAGLDPFAAEARYRLALLVRDRREALTAHATAVRLGMPRLRAQTEALIGDLDA</sequence>
<dbReference type="RefSeq" id="WP_116175717.1">
    <property type="nucleotide sequence ID" value="NZ_CP144375.1"/>
</dbReference>
<evidence type="ECO:0000256" key="2">
    <source>
        <dbReference type="ARBA" id="ARBA00023015"/>
    </source>
</evidence>
<dbReference type="OrthoDB" id="3543649at2"/>
<dbReference type="GO" id="GO:0006355">
    <property type="term" value="P:regulation of DNA-templated transcription"/>
    <property type="evidence" value="ECO:0007669"/>
    <property type="project" value="InterPro"/>
</dbReference>
<dbReference type="EMBL" id="QUNO01000006">
    <property type="protein sequence ID" value="REH47063.1"/>
    <property type="molecule type" value="Genomic_DNA"/>
</dbReference>
<gene>
    <name evidence="7" type="ORF">BCF44_106228</name>
</gene>
<dbReference type="Proteomes" id="UP000256269">
    <property type="component" value="Unassembled WGS sequence"/>
</dbReference>
<keyword evidence="2" id="KW-0805">Transcription regulation</keyword>
<keyword evidence="4" id="KW-0804">Transcription</keyword>
<accession>A0A3E0HKP8</accession>
<dbReference type="InterPro" id="IPR041664">
    <property type="entry name" value="AAA_16"/>
</dbReference>
<dbReference type="InterPro" id="IPR036388">
    <property type="entry name" value="WH-like_DNA-bd_sf"/>
</dbReference>
<dbReference type="Gene3D" id="1.10.10.10">
    <property type="entry name" value="Winged helix-like DNA-binding domain superfamily/Winged helix DNA-binding domain"/>
    <property type="match status" value="1"/>
</dbReference>
<dbReference type="InterPro" id="IPR001867">
    <property type="entry name" value="OmpR/PhoB-type_DNA-bd"/>
</dbReference>
<dbReference type="SMART" id="SM00862">
    <property type="entry name" value="Trans_reg_C"/>
    <property type="match status" value="1"/>
</dbReference>
<dbReference type="InterPro" id="IPR051677">
    <property type="entry name" value="AfsR-DnrI-RedD_regulator"/>
</dbReference>
<dbReference type="Pfam" id="PF00486">
    <property type="entry name" value="Trans_reg_C"/>
    <property type="match status" value="1"/>
</dbReference>
<proteinExistence type="inferred from homology"/>
<dbReference type="SUPFAM" id="SSF52540">
    <property type="entry name" value="P-loop containing nucleoside triphosphate hydrolases"/>
    <property type="match status" value="1"/>
</dbReference>
<reference evidence="7 8" key="1">
    <citation type="submission" date="2018-08" db="EMBL/GenBank/DDBJ databases">
        <title>Genomic Encyclopedia of Archaeal and Bacterial Type Strains, Phase II (KMG-II): from individual species to whole genera.</title>
        <authorList>
            <person name="Goeker M."/>
        </authorList>
    </citation>
    <scope>NUCLEOTIDE SEQUENCE [LARGE SCALE GENOMIC DNA]</scope>
    <source>
        <strain evidence="7 8">DSM 45791</strain>
    </source>
</reference>